<reference evidence="2 3" key="1">
    <citation type="submission" date="2020-08" db="EMBL/GenBank/DDBJ databases">
        <title>Genomic Encyclopedia of Type Strains, Phase IV (KMG-IV): sequencing the most valuable type-strain genomes for metagenomic binning, comparative biology and taxonomic classification.</title>
        <authorList>
            <person name="Goeker M."/>
        </authorList>
    </citation>
    <scope>NUCLEOTIDE SEQUENCE [LARGE SCALE GENOMIC DNA]</scope>
    <source>
        <strain evidence="2 3">DSM 27471</strain>
    </source>
</reference>
<sequence length="442" mass="52781">MKVIQSFWGGQHKSIQNSYGWLDYKFHWLGWMLSCHQLVKYYNDVELYTDEFGYDILICKLHLPYTKVHVILDELNNLPNDLWAMAKIKTYSMQKEPFLHVDGDVFIFEPFPEEFINSPLIAQNREFTTTYYRVMWDKIYPNLEYLPEQMESFHQGRNNLAYNMGIVGGNDVSFFKRYSRLSSDFVYQNSQIWDKINLFNFNVFFEQVLFCECADSEEKTIDVLINGDIGDNEYTGFGDFDAVPDNRRYLHLIGVFKRDAWTCYKMLQYCWYHHPEWIKTLFDLTIPDWSQKFDFRFTKDENDELIEWYAKHLEEEEITATRLLARDLFTYEQIRKIDSYEQEGLDYKITLLPEIMIREKQNGGHNVSTKEIFEYSFSIDLDQMSEVILYELSTSRLKSELYAAMLSHFETAPSPEDAEKLQAVLLEHIKYYIGLKIITIYI</sequence>
<evidence type="ECO:0000259" key="1">
    <source>
        <dbReference type="Pfam" id="PF20508"/>
    </source>
</evidence>
<gene>
    <name evidence="2" type="ORF">FHX64_002542</name>
</gene>
<name>A0A7W5H386_9PORP</name>
<feature type="domain" description="DUF6734" evidence="1">
    <location>
        <begin position="1"/>
        <end position="282"/>
    </location>
</feature>
<comment type="caution">
    <text evidence="2">The sequence shown here is derived from an EMBL/GenBank/DDBJ whole genome shotgun (WGS) entry which is preliminary data.</text>
</comment>
<dbReference type="Proteomes" id="UP000544222">
    <property type="component" value="Unassembled WGS sequence"/>
</dbReference>
<evidence type="ECO:0000313" key="2">
    <source>
        <dbReference type="EMBL" id="MBB3188344.1"/>
    </source>
</evidence>
<dbReference type="EMBL" id="JACHYB010000002">
    <property type="protein sequence ID" value="MBB3188344.1"/>
    <property type="molecule type" value="Genomic_DNA"/>
</dbReference>
<keyword evidence="3" id="KW-1185">Reference proteome</keyword>
<dbReference type="InterPro" id="IPR046621">
    <property type="entry name" value="DUF6734"/>
</dbReference>
<dbReference type="AlphaFoldDB" id="A0A7W5H386"/>
<dbReference type="RefSeq" id="WP_183414099.1">
    <property type="nucleotide sequence ID" value="NZ_JACHYB010000002.1"/>
</dbReference>
<proteinExistence type="predicted"/>
<organism evidence="2 3">
    <name type="scientific">Microbacter margulisiae</name>
    <dbReference type="NCBI Taxonomy" id="1350067"/>
    <lineage>
        <taxon>Bacteria</taxon>
        <taxon>Pseudomonadati</taxon>
        <taxon>Bacteroidota</taxon>
        <taxon>Bacteroidia</taxon>
        <taxon>Bacteroidales</taxon>
        <taxon>Porphyromonadaceae</taxon>
        <taxon>Microbacter</taxon>
    </lineage>
</organism>
<dbReference type="Pfam" id="PF20508">
    <property type="entry name" value="DUF6734"/>
    <property type="match status" value="1"/>
</dbReference>
<accession>A0A7W5H386</accession>
<evidence type="ECO:0000313" key="3">
    <source>
        <dbReference type="Proteomes" id="UP000544222"/>
    </source>
</evidence>
<protein>
    <recommendedName>
        <fullName evidence="1">DUF6734 domain-containing protein</fullName>
    </recommendedName>
</protein>